<dbReference type="InterPro" id="IPR036388">
    <property type="entry name" value="WH-like_DNA-bd_sf"/>
</dbReference>
<gene>
    <name evidence="1" type="ORF">RSSM_06320</name>
</gene>
<dbReference type="InterPro" id="IPR000944">
    <property type="entry name" value="Tscrpt_reg_Rrf2"/>
</dbReference>
<dbReference type="SUPFAM" id="SSF46785">
    <property type="entry name" value="Winged helix' DNA-binding domain"/>
    <property type="match status" value="1"/>
</dbReference>
<comment type="caution">
    <text evidence="1">The sequence shown here is derived from an EMBL/GenBank/DDBJ whole genome shotgun (WGS) entry which is preliminary data.</text>
</comment>
<dbReference type="InterPro" id="IPR030489">
    <property type="entry name" value="TR_Rrf2-type_CS"/>
</dbReference>
<evidence type="ECO:0000313" key="1">
    <source>
        <dbReference type="EMBL" id="EMI52206.1"/>
    </source>
</evidence>
<dbReference type="EMBL" id="ANOH01000443">
    <property type="protein sequence ID" value="EMI52206.1"/>
    <property type="molecule type" value="Genomic_DNA"/>
</dbReference>
<proteinExistence type="predicted"/>
<evidence type="ECO:0000313" key="2">
    <source>
        <dbReference type="Proteomes" id="UP000011885"/>
    </source>
</evidence>
<dbReference type="PATRIC" id="fig|1263870.3.peg.6697"/>
<organism evidence="1 2">
    <name type="scientific">Rhodopirellula sallentina SM41</name>
    <dbReference type="NCBI Taxonomy" id="1263870"/>
    <lineage>
        <taxon>Bacteria</taxon>
        <taxon>Pseudomonadati</taxon>
        <taxon>Planctomycetota</taxon>
        <taxon>Planctomycetia</taxon>
        <taxon>Pirellulales</taxon>
        <taxon>Pirellulaceae</taxon>
        <taxon>Rhodopirellula</taxon>
    </lineage>
</organism>
<name>M5U2Z1_9BACT</name>
<dbReference type="InterPro" id="IPR036390">
    <property type="entry name" value="WH_DNA-bd_sf"/>
</dbReference>
<dbReference type="AlphaFoldDB" id="M5U2Z1"/>
<dbReference type="Gene3D" id="1.10.10.10">
    <property type="entry name" value="Winged helix-like DNA-binding domain superfamily/Winged helix DNA-binding domain"/>
    <property type="match status" value="1"/>
</dbReference>
<keyword evidence="2" id="KW-1185">Reference proteome</keyword>
<reference evidence="1 2" key="1">
    <citation type="journal article" date="2013" name="Mar. Genomics">
        <title>Expression of sulfatases in Rhodopirellula baltica and the diversity of sulfatases in the genus Rhodopirellula.</title>
        <authorList>
            <person name="Wegner C.E."/>
            <person name="Richter-Heitmann T."/>
            <person name="Klindworth A."/>
            <person name="Klockow C."/>
            <person name="Richter M."/>
            <person name="Achstetter T."/>
            <person name="Glockner F.O."/>
            <person name="Harder J."/>
        </authorList>
    </citation>
    <scope>NUCLEOTIDE SEQUENCE [LARGE SCALE GENOMIC DNA]</scope>
    <source>
        <strain evidence="1 2">SM41</strain>
    </source>
</reference>
<dbReference type="PROSITE" id="PS51197">
    <property type="entry name" value="HTH_RRF2_2"/>
    <property type="match status" value="1"/>
</dbReference>
<dbReference type="GO" id="GO:0005829">
    <property type="term" value="C:cytosol"/>
    <property type="evidence" value="ECO:0007669"/>
    <property type="project" value="TreeGrafter"/>
</dbReference>
<dbReference type="GO" id="GO:0003700">
    <property type="term" value="F:DNA-binding transcription factor activity"/>
    <property type="evidence" value="ECO:0007669"/>
    <property type="project" value="TreeGrafter"/>
</dbReference>
<dbReference type="Proteomes" id="UP000011885">
    <property type="component" value="Unassembled WGS sequence"/>
</dbReference>
<dbReference type="PANTHER" id="PTHR33221:SF13">
    <property type="entry name" value="TRANSCRIPTIONAL REGULATOR-RELATED"/>
    <property type="match status" value="1"/>
</dbReference>
<dbReference type="PROSITE" id="PS01332">
    <property type="entry name" value="HTH_RRF2_1"/>
    <property type="match status" value="1"/>
</dbReference>
<protein>
    <submittedName>
        <fullName evidence="1">Rrf2 family/BadM/Rrf2 family transcriptional regulator/Rrf2 family</fullName>
    </submittedName>
</protein>
<accession>M5U2Z1</accession>
<dbReference type="PANTHER" id="PTHR33221">
    <property type="entry name" value="WINGED HELIX-TURN-HELIX TRANSCRIPTIONAL REGULATOR, RRF2 FAMILY"/>
    <property type="match status" value="1"/>
</dbReference>
<dbReference type="Pfam" id="PF02082">
    <property type="entry name" value="Rrf2"/>
    <property type="match status" value="1"/>
</dbReference>
<sequence>MPRRYLTRVLQDLAAEGLVSSRPGPGGGYELTRDIDKLTILDVVNTVAPIERIRSCPLGLKSHTSLCPLHAELDKAYAATEAAFAGVTIRELVESASPIHPLCDSI</sequence>